<dbReference type="Proteomes" id="UP000289726">
    <property type="component" value="Chromosome"/>
</dbReference>
<keyword evidence="1" id="KW-0812">Transmembrane</keyword>
<keyword evidence="3" id="KW-1185">Reference proteome</keyword>
<evidence type="ECO:0000256" key="1">
    <source>
        <dbReference type="SAM" id="Phobius"/>
    </source>
</evidence>
<proteinExistence type="predicted"/>
<dbReference type="EMBL" id="CP035949">
    <property type="protein sequence ID" value="QBF23956.1"/>
    <property type="molecule type" value="Genomic_DNA"/>
</dbReference>
<sequence length="160" mass="18837">MMDIQQTIINIVESKLFISLISLCFGVCLFKFYLYIKELHEKFDFSDELRDIVNKYLKTGQITVREFGALIRIVAQMGNYLGIYKEHVQRMIKEFGENGGFNFSEGIFDEKECDKENNKDESNNNDLDKLLKENLELKKQLMNQKRNLIVESIDDNENVF</sequence>
<keyword evidence="1" id="KW-1133">Transmembrane helix</keyword>
<keyword evidence="1" id="KW-0472">Membrane</keyword>
<organism evidence="2 3">
    <name type="scientific">'Catharanthus roseus' aster yellows phytoplasma</name>
    <dbReference type="NCBI Taxonomy" id="1193712"/>
    <lineage>
        <taxon>Bacteria</taxon>
        <taxon>Bacillati</taxon>
        <taxon>Mycoplasmatota</taxon>
        <taxon>Mollicutes</taxon>
        <taxon>Acholeplasmatales</taxon>
        <taxon>Acholeplasmataceae</taxon>
        <taxon>Candidatus Phytoplasma</taxon>
        <taxon>16SrI (Aster yellows group)</taxon>
    </lineage>
</organism>
<protein>
    <submittedName>
        <fullName evidence="2">Uncharacterized protein</fullName>
    </submittedName>
</protein>
<accession>A0A4V0Z8Z2</accession>
<dbReference type="AlphaFoldDB" id="A0A4V0Z8Z2"/>
<name>A0A4V0Z8Z2_9MOLU</name>
<feature type="transmembrane region" description="Helical" evidence="1">
    <location>
        <begin position="16"/>
        <end position="36"/>
    </location>
</feature>
<evidence type="ECO:0000313" key="2">
    <source>
        <dbReference type="EMBL" id="QBF23956.1"/>
    </source>
</evidence>
<gene>
    <name evidence="2" type="ORF">EXT02_02055</name>
</gene>
<reference evidence="2 3" key="1">
    <citation type="submission" date="2019-02" db="EMBL/GenBank/DDBJ databases">
        <title>Draft Genome Sequence of Maize Bushy Stunt-like Phytoplasma group 16SrI-B (Aster yellows) in South Africa.</title>
        <authorList>
            <person name="Coetzee B."/>
            <person name="Douglas-Smit N."/>
            <person name="Maree H.J."/>
            <person name="Burger J.T."/>
            <person name="Kruger K."/>
            <person name="Pietersen G."/>
        </authorList>
    </citation>
    <scope>NUCLEOTIDE SEQUENCE [LARGE SCALE GENOMIC DNA]</scope>
    <source>
        <strain evidence="2 3">De Villa</strain>
    </source>
</reference>
<evidence type="ECO:0000313" key="3">
    <source>
        <dbReference type="Proteomes" id="UP000289726"/>
    </source>
</evidence>